<organism evidence="1 2">
    <name type="scientific">Fusarium austroafricanum</name>
    <dbReference type="NCBI Taxonomy" id="2364996"/>
    <lineage>
        <taxon>Eukaryota</taxon>
        <taxon>Fungi</taxon>
        <taxon>Dikarya</taxon>
        <taxon>Ascomycota</taxon>
        <taxon>Pezizomycotina</taxon>
        <taxon>Sordariomycetes</taxon>
        <taxon>Hypocreomycetidae</taxon>
        <taxon>Hypocreales</taxon>
        <taxon>Nectriaceae</taxon>
        <taxon>Fusarium</taxon>
        <taxon>Fusarium concolor species complex</taxon>
    </lineage>
</organism>
<name>A0A8H4NFM4_9HYPO</name>
<proteinExistence type="predicted"/>
<dbReference type="EMBL" id="JAADJG010000992">
    <property type="protein sequence ID" value="KAF4430270.1"/>
    <property type="molecule type" value="Genomic_DNA"/>
</dbReference>
<comment type="caution">
    <text evidence="1">The sequence shown here is derived from an EMBL/GenBank/DDBJ whole genome shotgun (WGS) entry which is preliminary data.</text>
</comment>
<gene>
    <name evidence="1" type="ORF">F53441_13972</name>
</gene>
<dbReference type="Proteomes" id="UP000605986">
    <property type="component" value="Unassembled WGS sequence"/>
</dbReference>
<protein>
    <submittedName>
        <fullName evidence="1">HET-domain-containing protein</fullName>
    </submittedName>
</protein>
<evidence type="ECO:0000313" key="2">
    <source>
        <dbReference type="Proteomes" id="UP000605986"/>
    </source>
</evidence>
<evidence type="ECO:0000313" key="1">
    <source>
        <dbReference type="EMBL" id="KAF4430270.1"/>
    </source>
</evidence>
<dbReference type="PANTHER" id="PTHR33112">
    <property type="entry name" value="DOMAIN PROTEIN, PUTATIVE-RELATED"/>
    <property type="match status" value="1"/>
</dbReference>
<reference evidence="1" key="1">
    <citation type="submission" date="2020-01" db="EMBL/GenBank/DDBJ databases">
        <title>Identification and distribution of gene clusters putatively required for synthesis of sphingolipid metabolism inhibitors in phylogenetically diverse species of the filamentous fungus Fusarium.</title>
        <authorList>
            <person name="Kim H.-S."/>
            <person name="Busman M."/>
            <person name="Brown D.W."/>
            <person name="Divon H."/>
            <person name="Uhlig S."/>
            <person name="Proctor R.H."/>
        </authorList>
    </citation>
    <scope>NUCLEOTIDE SEQUENCE</scope>
    <source>
        <strain evidence="1">NRRL 53441</strain>
    </source>
</reference>
<dbReference type="OrthoDB" id="5347061at2759"/>
<dbReference type="PANTHER" id="PTHR33112:SF16">
    <property type="entry name" value="HETEROKARYON INCOMPATIBILITY DOMAIN-CONTAINING PROTEIN"/>
    <property type="match status" value="1"/>
</dbReference>
<dbReference type="AlphaFoldDB" id="A0A8H4NFM4"/>
<keyword evidence="2" id="KW-1185">Reference proteome</keyword>
<sequence length="192" mass="22155">MFRDSNWRGDRDEEPLKYQAVIHIEPNIQRRVFSIRWRETPLHPSPSVQDSEPYYFVAPNLSIAPKRLLDLKQVQNLKVIKLLELSTILDRHIRYATLSHCWGPKASEPPLRTTTINIKQHLEGISMDGLTLNYRHAVLDSKTDWELEAAKMADTYHGGYLNIVAVAASDAHGDFIRDDLGQNQQDRFTDIH</sequence>
<accession>A0A8H4NFM4</accession>